<keyword evidence="5" id="KW-1185">Reference proteome</keyword>
<dbReference type="PANTHER" id="PTHR35526">
    <property type="entry name" value="ANTI-SIGMA-F FACTOR RSBW-RELATED"/>
    <property type="match status" value="1"/>
</dbReference>
<dbReference type="Pfam" id="PF14417">
    <property type="entry name" value="MEDS"/>
    <property type="match status" value="1"/>
</dbReference>
<dbReference type="InterPro" id="IPR003594">
    <property type="entry name" value="HATPase_dom"/>
</dbReference>
<dbReference type="GO" id="GO:0016301">
    <property type="term" value="F:kinase activity"/>
    <property type="evidence" value="ECO:0007669"/>
    <property type="project" value="UniProtKB-KW"/>
</dbReference>
<accession>A0ABS9T8S4</accession>
<evidence type="ECO:0000313" key="5">
    <source>
        <dbReference type="Proteomes" id="UP001299970"/>
    </source>
</evidence>
<dbReference type="InterPro" id="IPR047718">
    <property type="entry name" value="RsbA-like_anti_sig"/>
</dbReference>
<evidence type="ECO:0000256" key="1">
    <source>
        <dbReference type="ARBA" id="ARBA00022527"/>
    </source>
</evidence>
<dbReference type="InterPro" id="IPR036890">
    <property type="entry name" value="HATPase_C_sf"/>
</dbReference>
<keyword evidence="1" id="KW-0723">Serine/threonine-protein kinase</keyword>
<dbReference type="RefSeq" id="WP_241034957.1">
    <property type="nucleotide sequence ID" value="NZ_BAAAJF010000009.1"/>
</dbReference>
<gene>
    <name evidence="4" type="ORF">MMF94_04530</name>
</gene>
<keyword evidence="4" id="KW-0808">Transferase</keyword>
<dbReference type="Proteomes" id="UP001299970">
    <property type="component" value="Unassembled WGS sequence"/>
</dbReference>
<dbReference type="PANTHER" id="PTHR35526:SF3">
    <property type="entry name" value="ANTI-SIGMA-F FACTOR RSBW"/>
    <property type="match status" value="1"/>
</dbReference>
<dbReference type="SUPFAM" id="SSF55874">
    <property type="entry name" value="ATPase domain of HSP90 chaperone/DNA topoisomerase II/histidine kinase"/>
    <property type="match status" value="1"/>
</dbReference>
<feature type="domain" description="Histidine kinase/HSP90-like ATPase" evidence="2">
    <location>
        <begin position="210"/>
        <end position="313"/>
    </location>
</feature>
<proteinExistence type="predicted"/>
<dbReference type="CDD" id="cd16936">
    <property type="entry name" value="HATPase_RsbW-like"/>
    <property type="match status" value="1"/>
</dbReference>
<protein>
    <submittedName>
        <fullName evidence="4">Sensor histidine kinase</fullName>
    </submittedName>
</protein>
<dbReference type="InterPro" id="IPR050267">
    <property type="entry name" value="Anti-sigma-factor_SerPK"/>
</dbReference>
<dbReference type="Pfam" id="PF13581">
    <property type="entry name" value="HATPase_c_2"/>
    <property type="match status" value="1"/>
</dbReference>
<reference evidence="4 5" key="1">
    <citation type="submission" date="2022-03" db="EMBL/GenBank/DDBJ databases">
        <title>Pseudonocardia alaer sp. nov., a novel actinomycete isolated from reed forest soil.</title>
        <authorList>
            <person name="Wang L."/>
        </authorList>
    </citation>
    <scope>NUCLEOTIDE SEQUENCE [LARGE SCALE GENOMIC DNA]</scope>
    <source>
        <strain evidence="4 5">Y-16303</strain>
    </source>
</reference>
<feature type="domain" description="MEDS" evidence="3">
    <location>
        <begin position="19"/>
        <end position="163"/>
    </location>
</feature>
<dbReference type="EMBL" id="JAKXMK010000003">
    <property type="protein sequence ID" value="MCH6164941.1"/>
    <property type="molecule type" value="Genomic_DNA"/>
</dbReference>
<evidence type="ECO:0000259" key="2">
    <source>
        <dbReference type="Pfam" id="PF13581"/>
    </source>
</evidence>
<keyword evidence="4" id="KW-0418">Kinase</keyword>
<name>A0ABS9T8S4_9PSEU</name>
<organism evidence="4 5">
    <name type="scientific">Pseudonocardia alaniniphila</name>
    <dbReference type="NCBI Taxonomy" id="75291"/>
    <lineage>
        <taxon>Bacteria</taxon>
        <taxon>Bacillati</taxon>
        <taxon>Actinomycetota</taxon>
        <taxon>Actinomycetes</taxon>
        <taxon>Pseudonocardiales</taxon>
        <taxon>Pseudonocardiaceae</taxon>
        <taxon>Pseudonocardia</taxon>
    </lineage>
</organism>
<evidence type="ECO:0000259" key="3">
    <source>
        <dbReference type="Pfam" id="PF14417"/>
    </source>
</evidence>
<sequence>MSATYAIEPVPSQDEQFEHPALYYSGLDEFLAGTVPFVHDGLALDEPVAVAVPASRLEPLRVELGAAAQRVRFVNMAEVGRNPARILPDVLLAFADEHVGATRVRIVSEPIWSGRSAEEYPACLQHEALINLAFADSPATILCLYDTAGRTPEVLADVEATHPVVVDGGALRASTGYSIERVLADVNRPLPQPPQDRPLLVNAHLLGGGRQIAMAEARSAGLDEERVADVEMVANELLTNSIEHGGGTGLLRTWTENGHFLVEVQDSGQLLDPLAGRRRPGLLQYRGRGLYVVNQLADLVRISSTAGGTTVRAWFRLRVRRVRHWR</sequence>
<dbReference type="InterPro" id="IPR025847">
    <property type="entry name" value="MEDS_domain"/>
</dbReference>
<evidence type="ECO:0000313" key="4">
    <source>
        <dbReference type="EMBL" id="MCH6164941.1"/>
    </source>
</evidence>
<dbReference type="Gene3D" id="3.30.565.10">
    <property type="entry name" value="Histidine kinase-like ATPase, C-terminal domain"/>
    <property type="match status" value="1"/>
</dbReference>
<dbReference type="NCBIfam" id="NF041045">
    <property type="entry name" value="RsbA_anti_sig"/>
    <property type="match status" value="1"/>
</dbReference>
<comment type="caution">
    <text evidence="4">The sequence shown here is derived from an EMBL/GenBank/DDBJ whole genome shotgun (WGS) entry which is preliminary data.</text>
</comment>